<comment type="subcellular location">
    <subcellularLocation>
        <location evidence="8">Cytoplasm</location>
    </subcellularLocation>
</comment>
<dbReference type="PANTHER" id="PTHR21299">
    <property type="entry name" value="CYTIDYLATE KINASE/PANTOATE-BETA-ALANINE LIGASE"/>
    <property type="match status" value="1"/>
</dbReference>
<feature type="binding site" evidence="8">
    <location>
        <begin position="184"/>
        <end position="187"/>
    </location>
    <ligand>
        <name>ATP</name>
        <dbReference type="ChEBI" id="CHEBI:30616"/>
    </ligand>
</feature>
<dbReference type="InterPro" id="IPR042176">
    <property type="entry name" value="Pantoate_ligase_C"/>
</dbReference>
<dbReference type="RefSeq" id="WP_077589506.1">
    <property type="nucleotide sequence ID" value="NZ_CP019640.1"/>
</dbReference>
<feature type="binding site" evidence="8">
    <location>
        <position position="153"/>
    </location>
    <ligand>
        <name>(R)-pantoate</name>
        <dbReference type="ChEBI" id="CHEBI:15980"/>
    </ligand>
</feature>
<name>A0A1Q2KZI0_9BACL</name>
<gene>
    <name evidence="8" type="primary">panC</name>
    <name evidence="9" type="ORF">B0X71_11335</name>
</gene>
<dbReference type="UniPathway" id="UPA00028">
    <property type="reaction ID" value="UER00005"/>
</dbReference>
<evidence type="ECO:0000313" key="10">
    <source>
        <dbReference type="Proteomes" id="UP000188184"/>
    </source>
</evidence>
<dbReference type="InterPro" id="IPR014729">
    <property type="entry name" value="Rossmann-like_a/b/a_fold"/>
</dbReference>
<comment type="catalytic activity">
    <reaction evidence="7 8">
        <text>(R)-pantoate + beta-alanine + ATP = (R)-pantothenate + AMP + diphosphate + H(+)</text>
        <dbReference type="Rhea" id="RHEA:10912"/>
        <dbReference type="ChEBI" id="CHEBI:15378"/>
        <dbReference type="ChEBI" id="CHEBI:15980"/>
        <dbReference type="ChEBI" id="CHEBI:29032"/>
        <dbReference type="ChEBI" id="CHEBI:30616"/>
        <dbReference type="ChEBI" id="CHEBI:33019"/>
        <dbReference type="ChEBI" id="CHEBI:57966"/>
        <dbReference type="ChEBI" id="CHEBI:456215"/>
        <dbReference type="EC" id="6.3.2.1"/>
    </reaction>
</comment>
<evidence type="ECO:0000256" key="1">
    <source>
        <dbReference type="ARBA" id="ARBA00004990"/>
    </source>
</evidence>
<evidence type="ECO:0000256" key="5">
    <source>
        <dbReference type="ARBA" id="ARBA00022741"/>
    </source>
</evidence>
<evidence type="ECO:0000256" key="2">
    <source>
        <dbReference type="ARBA" id="ARBA00009256"/>
    </source>
</evidence>
<dbReference type="Gene3D" id="3.30.1300.10">
    <property type="entry name" value="Pantoate-beta-alanine ligase, C-terminal domain"/>
    <property type="match status" value="1"/>
</dbReference>
<dbReference type="NCBIfam" id="TIGR00018">
    <property type="entry name" value="panC"/>
    <property type="match status" value="1"/>
</dbReference>
<protein>
    <recommendedName>
        <fullName evidence="8">Pantothenate synthetase</fullName>
        <shortName evidence="8">PS</shortName>
        <ecNumber evidence="8">6.3.2.1</ecNumber>
    </recommendedName>
    <alternativeName>
        <fullName evidence="8">Pantoate--beta-alanine ligase</fullName>
    </alternativeName>
    <alternativeName>
        <fullName evidence="8">Pantoate-activating enzyme</fullName>
    </alternativeName>
</protein>
<dbReference type="GO" id="GO:0005524">
    <property type="term" value="F:ATP binding"/>
    <property type="evidence" value="ECO:0007669"/>
    <property type="project" value="UniProtKB-KW"/>
</dbReference>
<dbReference type="PANTHER" id="PTHR21299:SF1">
    <property type="entry name" value="PANTOATE--BETA-ALANINE LIGASE"/>
    <property type="match status" value="1"/>
</dbReference>
<evidence type="ECO:0000256" key="4">
    <source>
        <dbReference type="ARBA" id="ARBA00022655"/>
    </source>
</evidence>
<sequence length="280" mass="31149">MNVIETKQGLKCWVATMKQDNRSIGFVPTMGFLHEGHLSLIRQARKENDVVIVSIFVNPAQFGPGEDFERYPRDLPKDTALAESVGADVLFVPSAEEMYPAEAQVTLTAGPQADRLCGRSRPGHFDGVLKVVTKLFHLTEADRAYFGQKDAQQLAIIESLVRDFDFPVEIRRGATVREEDGLAKSSRNVYLSPEERSEAPAIHEALRLGREATLSGRDPVPVMADHIERHTSGTIDYIEFLSYPELTEPIGSGEAVLAVAVQFEKARLIDNVILNLKEKY</sequence>
<keyword evidence="8" id="KW-0963">Cytoplasm</keyword>
<dbReference type="SUPFAM" id="SSF52374">
    <property type="entry name" value="Nucleotidylyl transferase"/>
    <property type="match status" value="1"/>
</dbReference>
<dbReference type="Proteomes" id="UP000188184">
    <property type="component" value="Chromosome"/>
</dbReference>
<dbReference type="EC" id="6.3.2.1" evidence="8"/>
<dbReference type="GO" id="GO:0015940">
    <property type="term" value="P:pantothenate biosynthetic process"/>
    <property type="evidence" value="ECO:0007669"/>
    <property type="project" value="UniProtKB-UniRule"/>
</dbReference>
<keyword evidence="6 8" id="KW-0067">ATP-binding</keyword>
<dbReference type="FunFam" id="3.40.50.620:FF:000013">
    <property type="entry name" value="Pantothenate synthetase"/>
    <property type="match status" value="1"/>
</dbReference>
<feature type="binding site" evidence="8">
    <location>
        <position position="61"/>
    </location>
    <ligand>
        <name>(R)-pantoate</name>
        <dbReference type="ChEBI" id="CHEBI:15980"/>
    </ligand>
</feature>
<dbReference type="Pfam" id="PF02569">
    <property type="entry name" value="Pantoate_ligase"/>
    <property type="match status" value="1"/>
</dbReference>
<keyword evidence="5 8" id="KW-0547">Nucleotide-binding</keyword>
<feature type="active site" description="Proton donor" evidence="8">
    <location>
        <position position="37"/>
    </location>
</feature>
<evidence type="ECO:0000256" key="8">
    <source>
        <dbReference type="HAMAP-Rule" id="MF_00158"/>
    </source>
</evidence>
<feature type="binding site" evidence="8">
    <location>
        <position position="61"/>
    </location>
    <ligand>
        <name>beta-alanine</name>
        <dbReference type="ChEBI" id="CHEBI:57966"/>
    </ligand>
</feature>
<dbReference type="AlphaFoldDB" id="A0A1Q2KZI0"/>
<dbReference type="GO" id="GO:0005829">
    <property type="term" value="C:cytosol"/>
    <property type="evidence" value="ECO:0007669"/>
    <property type="project" value="TreeGrafter"/>
</dbReference>
<keyword evidence="3 8" id="KW-0436">Ligase</keyword>
<evidence type="ECO:0000313" key="9">
    <source>
        <dbReference type="EMBL" id="AQQ53608.1"/>
    </source>
</evidence>
<dbReference type="InterPro" id="IPR003721">
    <property type="entry name" value="Pantoate_ligase"/>
</dbReference>
<evidence type="ECO:0000256" key="3">
    <source>
        <dbReference type="ARBA" id="ARBA00022598"/>
    </source>
</evidence>
<keyword evidence="10" id="KW-1185">Reference proteome</keyword>
<dbReference type="CDD" id="cd00560">
    <property type="entry name" value="PanC"/>
    <property type="match status" value="1"/>
</dbReference>
<dbReference type="NCBIfam" id="TIGR00125">
    <property type="entry name" value="cyt_tran_rel"/>
    <property type="match status" value="1"/>
</dbReference>
<keyword evidence="4 8" id="KW-0566">Pantothenate biosynthesis</keyword>
<dbReference type="GO" id="GO:0004592">
    <property type="term" value="F:pantoate-beta-alanine ligase activity"/>
    <property type="evidence" value="ECO:0007669"/>
    <property type="project" value="UniProtKB-UniRule"/>
</dbReference>
<feature type="binding site" evidence="8">
    <location>
        <begin position="147"/>
        <end position="150"/>
    </location>
    <ligand>
        <name>ATP</name>
        <dbReference type="ChEBI" id="CHEBI:30616"/>
    </ligand>
</feature>
<feature type="binding site" evidence="8">
    <location>
        <position position="176"/>
    </location>
    <ligand>
        <name>ATP</name>
        <dbReference type="ChEBI" id="CHEBI:30616"/>
    </ligand>
</feature>
<reference evidence="9 10" key="1">
    <citation type="submission" date="2017-02" db="EMBL/GenBank/DDBJ databases">
        <title>The complete genomic sequence of a novel cold adapted crude oil-degrading bacterium Planococcus qaidamina Y42.</title>
        <authorList>
            <person name="Yang R."/>
        </authorList>
    </citation>
    <scope>NUCLEOTIDE SEQUENCE [LARGE SCALE GENOMIC DNA]</scope>
    <source>
        <strain evidence="9 10">Y42</strain>
    </source>
</reference>
<comment type="pathway">
    <text evidence="1 8">Cofactor biosynthesis; (R)-pantothenate biosynthesis; (R)-pantothenate from (R)-pantoate and beta-alanine: step 1/1.</text>
</comment>
<dbReference type="KEGG" id="pmar:B0X71_11335"/>
<comment type="miscellaneous">
    <text evidence="8">The reaction proceeds by a bi uni uni bi ping pong mechanism.</text>
</comment>
<comment type="similarity">
    <text evidence="2 8">Belongs to the pantothenate synthetase family.</text>
</comment>
<organism evidence="9 10">
    <name type="scientific">Planococcus lenghuensis</name>
    <dbReference type="NCBI Taxonomy" id="2213202"/>
    <lineage>
        <taxon>Bacteria</taxon>
        <taxon>Bacillati</taxon>
        <taxon>Bacillota</taxon>
        <taxon>Bacilli</taxon>
        <taxon>Bacillales</taxon>
        <taxon>Caryophanaceae</taxon>
        <taxon>Planococcus</taxon>
    </lineage>
</organism>
<evidence type="ECO:0000256" key="7">
    <source>
        <dbReference type="ARBA" id="ARBA00048258"/>
    </source>
</evidence>
<dbReference type="OrthoDB" id="9773087at2"/>
<dbReference type="Gene3D" id="3.40.50.620">
    <property type="entry name" value="HUPs"/>
    <property type="match status" value="1"/>
</dbReference>
<evidence type="ECO:0000256" key="6">
    <source>
        <dbReference type="ARBA" id="ARBA00022840"/>
    </source>
</evidence>
<comment type="function">
    <text evidence="8">Catalyzes the condensation of pantoate with beta-alanine in an ATP-dependent reaction via a pantoyl-adenylate intermediate.</text>
</comment>
<comment type="subunit">
    <text evidence="8">Homodimer.</text>
</comment>
<dbReference type="HAMAP" id="MF_00158">
    <property type="entry name" value="PanC"/>
    <property type="match status" value="1"/>
</dbReference>
<dbReference type="InterPro" id="IPR004821">
    <property type="entry name" value="Cyt_trans-like"/>
</dbReference>
<dbReference type="EMBL" id="CP019640">
    <property type="protein sequence ID" value="AQQ53608.1"/>
    <property type="molecule type" value="Genomic_DNA"/>
</dbReference>
<feature type="binding site" evidence="8">
    <location>
        <begin position="30"/>
        <end position="37"/>
    </location>
    <ligand>
        <name>ATP</name>
        <dbReference type="ChEBI" id="CHEBI:30616"/>
    </ligand>
</feature>
<proteinExistence type="inferred from homology"/>
<accession>A0A1Q2KZI0</accession>